<evidence type="ECO:0000256" key="1">
    <source>
        <dbReference type="ARBA" id="ARBA00004123"/>
    </source>
</evidence>
<comment type="subcellular location">
    <subcellularLocation>
        <location evidence="1 6">Nucleus</location>
    </subcellularLocation>
</comment>
<comment type="caution">
    <text evidence="9">The sequence shown here is derived from an EMBL/GenBank/DDBJ whole genome shotgun (WGS) entry which is preliminary data.</text>
</comment>
<gene>
    <name evidence="9" type="ORF">AB1Y20_007061</name>
</gene>
<evidence type="ECO:0000259" key="8">
    <source>
        <dbReference type="Pfam" id="PF07962"/>
    </source>
</evidence>
<dbReference type="PANTHER" id="PTHR13220:SF11">
    <property type="entry name" value="TIMELESS-INTERACTING PROTEIN"/>
    <property type="match status" value="1"/>
</dbReference>
<organism evidence="9 10">
    <name type="scientific">Prymnesium parvum</name>
    <name type="common">Toxic golden alga</name>
    <dbReference type="NCBI Taxonomy" id="97485"/>
    <lineage>
        <taxon>Eukaryota</taxon>
        <taxon>Haptista</taxon>
        <taxon>Haptophyta</taxon>
        <taxon>Prymnesiophyceae</taxon>
        <taxon>Prymnesiales</taxon>
        <taxon>Prymnesiaceae</taxon>
        <taxon>Prymnesium</taxon>
    </lineage>
</organism>
<reference evidence="9 10" key="1">
    <citation type="journal article" date="2024" name="Science">
        <title>Giant polyketide synthase enzymes in the biosynthesis of giant marine polyether toxins.</title>
        <authorList>
            <person name="Fallon T.R."/>
            <person name="Shende V.V."/>
            <person name="Wierzbicki I.H."/>
            <person name="Pendleton A.L."/>
            <person name="Watervoot N.F."/>
            <person name="Auber R.P."/>
            <person name="Gonzalez D.J."/>
            <person name="Wisecaver J.H."/>
            <person name="Moore B.S."/>
        </authorList>
    </citation>
    <scope>NUCLEOTIDE SEQUENCE [LARGE SCALE GENOMIC DNA]</scope>
    <source>
        <strain evidence="9 10">12B1</strain>
    </source>
</reference>
<sequence>MFAEARRPEGAASAVAHDDGVILAGGLKTAAKCRACARTLDVGAPAWFNKDGALGKKITCGECHARKLEPMEAQEAIAEAETKKKAPKRKRVIPKLEPEMLLDREKGLPSVYKAFPKLKFKGKGHEASDLRKLLNKYSEWGHTLLPDMATSEFFLRLEKLGGNHRVRAMVDNIRNVQQGLCTLDEIYDYDLAERVAPEAEEETAAAATAGDENVGWEDEDEMADLPMGAHDEMAGWEDADEMVDLPPPVEVTEEMRERIERNKQEALARAAARKGESGPAVLAEAADEEWEEMAIPGDKEEWTLDAADEEAEQDFFFSAGETVMGTSAPAPSVLPEYIAGGGTSSEELAKRRRLEVAAAEAAALEAGLDDSEEADLIVSCGGVEETQPLPEHAVPEPMVPEDTQPLPEHAEEPMVPEETQPLPGHAEEPMVPEETQPLPEHAEEPMFPEETQPLAEHAVPEPMVPEETQPLPEQAEEPMVPEETQPLPEQAEEPMVPQETQPLVEKAQELGETQALA</sequence>
<dbReference type="GO" id="GO:0031298">
    <property type="term" value="C:replication fork protection complex"/>
    <property type="evidence" value="ECO:0007669"/>
    <property type="project" value="TreeGrafter"/>
</dbReference>
<dbReference type="Pfam" id="PF07962">
    <property type="entry name" value="Swi3"/>
    <property type="match status" value="1"/>
</dbReference>
<comment type="function">
    <text evidence="6">Plays an important role in the control of DNA replication and the maintenance of replication fork stability.</text>
</comment>
<evidence type="ECO:0000313" key="9">
    <source>
        <dbReference type="EMBL" id="KAL1510775.1"/>
    </source>
</evidence>
<dbReference type="Proteomes" id="UP001515480">
    <property type="component" value="Unassembled WGS sequence"/>
</dbReference>
<feature type="region of interest" description="Disordered" evidence="7">
    <location>
        <begin position="364"/>
        <end position="517"/>
    </location>
</feature>
<evidence type="ECO:0000256" key="5">
    <source>
        <dbReference type="ARBA" id="ARBA00023306"/>
    </source>
</evidence>
<evidence type="ECO:0000313" key="10">
    <source>
        <dbReference type="Proteomes" id="UP001515480"/>
    </source>
</evidence>
<evidence type="ECO:0000256" key="3">
    <source>
        <dbReference type="ARBA" id="ARBA00022763"/>
    </source>
</evidence>
<proteinExistence type="inferred from homology"/>
<feature type="domain" description="Chromosome segregation in meiosis protein 3" evidence="8">
    <location>
        <begin position="95"/>
        <end position="175"/>
    </location>
</feature>
<protein>
    <recommendedName>
        <fullName evidence="8">Chromosome segregation in meiosis protein 3 domain-containing protein</fullName>
    </recommendedName>
</protein>
<keyword evidence="5 6" id="KW-0131">Cell cycle</keyword>
<evidence type="ECO:0000256" key="4">
    <source>
        <dbReference type="ARBA" id="ARBA00023242"/>
    </source>
</evidence>
<dbReference type="InterPro" id="IPR012923">
    <property type="entry name" value="Csm3"/>
</dbReference>
<evidence type="ECO:0000256" key="6">
    <source>
        <dbReference type="RuleBase" id="RU366049"/>
    </source>
</evidence>
<dbReference type="GO" id="GO:0006974">
    <property type="term" value="P:DNA damage response"/>
    <property type="evidence" value="ECO:0007669"/>
    <property type="project" value="UniProtKB-KW"/>
</dbReference>
<dbReference type="PANTHER" id="PTHR13220">
    <property type="entry name" value="TIMELESS INTERACTING-RELATED"/>
    <property type="match status" value="1"/>
</dbReference>
<keyword evidence="10" id="KW-1185">Reference proteome</keyword>
<dbReference type="GO" id="GO:0000076">
    <property type="term" value="P:DNA replication checkpoint signaling"/>
    <property type="evidence" value="ECO:0007669"/>
    <property type="project" value="UniProtKB-UniRule"/>
</dbReference>
<dbReference type="GO" id="GO:0003677">
    <property type="term" value="F:DNA binding"/>
    <property type="evidence" value="ECO:0007669"/>
    <property type="project" value="TreeGrafter"/>
</dbReference>
<dbReference type="GO" id="GO:0031297">
    <property type="term" value="P:replication fork processing"/>
    <property type="evidence" value="ECO:0007669"/>
    <property type="project" value="UniProtKB-UniRule"/>
</dbReference>
<name>A0AB34J2C5_PRYPA</name>
<dbReference type="GO" id="GO:0043111">
    <property type="term" value="P:replication fork arrest"/>
    <property type="evidence" value="ECO:0007669"/>
    <property type="project" value="TreeGrafter"/>
</dbReference>
<evidence type="ECO:0000256" key="2">
    <source>
        <dbReference type="ARBA" id="ARBA00006075"/>
    </source>
</evidence>
<accession>A0AB34J2C5</accession>
<dbReference type="InterPro" id="IPR040038">
    <property type="entry name" value="TIPIN/Csm3/Swi3"/>
</dbReference>
<evidence type="ECO:0000256" key="7">
    <source>
        <dbReference type="SAM" id="MobiDB-lite"/>
    </source>
</evidence>
<dbReference type="EMBL" id="JBGBPQ010000015">
    <property type="protein sequence ID" value="KAL1510775.1"/>
    <property type="molecule type" value="Genomic_DNA"/>
</dbReference>
<dbReference type="AlphaFoldDB" id="A0AB34J2C5"/>
<comment type="similarity">
    <text evidence="2 6">Belongs to the CSM3 family.</text>
</comment>
<keyword evidence="3 6" id="KW-0227">DNA damage</keyword>
<keyword evidence="4 6" id="KW-0539">Nucleus</keyword>